<sequence>MQDVILSWIIYAYHYKRLDRMSKANQNTGGNFSFSPYVSEVKGELQETDPQERCKVIENKLPDLSDINANEPGEGYRNFELLSDSYSEGQLTRYLLNSASKVVHFEYIYEKSENVKSIHKGELVDVETLTARLVDVYWFDNIMLFSGRSEDISKARNKLQSELVGELRIEKVSFPTEILNEVLDNRHSDRHLNEKTPRIIDIRSLTAKGNEDVSQISIHGGKGIQTYTKYLEDASKVTQMIATFEYLNYTLLANISESTIHIYTINPSDSLNNKEKLLVSILFSSSFIRNFNNSKPGALK</sequence>
<dbReference type="EMBL" id="BAAADV010000005">
    <property type="protein sequence ID" value="GAA0676258.1"/>
    <property type="molecule type" value="Genomic_DNA"/>
</dbReference>
<evidence type="ECO:0000313" key="1">
    <source>
        <dbReference type="EMBL" id="GAA0676258.1"/>
    </source>
</evidence>
<keyword evidence="2" id="KW-1185">Reference proteome</keyword>
<gene>
    <name evidence="1" type="ORF">GCM10009020_25110</name>
</gene>
<comment type="caution">
    <text evidence="1">The sequence shown here is derived from an EMBL/GenBank/DDBJ whole genome shotgun (WGS) entry which is preliminary data.</text>
</comment>
<organism evidence="1 2">
    <name type="scientific">Natronoarchaeum mannanilyticum</name>
    <dbReference type="NCBI Taxonomy" id="926360"/>
    <lineage>
        <taxon>Archaea</taxon>
        <taxon>Methanobacteriati</taxon>
        <taxon>Methanobacteriota</taxon>
        <taxon>Stenosarchaea group</taxon>
        <taxon>Halobacteria</taxon>
        <taxon>Halobacteriales</taxon>
        <taxon>Natronoarchaeaceae</taxon>
    </lineage>
</organism>
<name>A0AAV3TBI7_9EURY</name>
<proteinExistence type="predicted"/>
<reference evidence="1 2" key="1">
    <citation type="journal article" date="2019" name="Int. J. Syst. Evol. Microbiol.">
        <title>The Global Catalogue of Microorganisms (GCM) 10K type strain sequencing project: providing services to taxonomists for standard genome sequencing and annotation.</title>
        <authorList>
            <consortium name="The Broad Institute Genomics Platform"/>
            <consortium name="The Broad Institute Genome Sequencing Center for Infectious Disease"/>
            <person name="Wu L."/>
            <person name="Ma J."/>
        </authorList>
    </citation>
    <scope>NUCLEOTIDE SEQUENCE [LARGE SCALE GENOMIC DNA]</scope>
    <source>
        <strain evidence="1 2">JCM 16328</strain>
    </source>
</reference>
<protein>
    <submittedName>
        <fullName evidence="1">Uncharacterized protein</fullName>
    </submittedName>
</protein>
<evidence type="ECO:0000313" key="2">
    <source>
        <dbReference type="Proteomes" id="UP001500420"/>
    </source>
</evidence>
<dbReference type="Proteomes" id="UP001500420">
    <property type="component" value="Unassembled WGS sequence"/>
</dbReference>
<dbReference type="AlphaFoldDB" id="A0AAV3TBI7"/>
<accession>A0AAV3TBI7</accession>